<keyword evidence="3" id="KW-0238">DNA-binding</keyword>
<dbReference type="CDD" id="cd05466">
    <property type="entry name" value="PBP2_LTTR_substrate"/>
    <property type="match status" value="1"/>
</dbReference>
<keyword evidence="2" id="KW-0805">Transcription regulation</keyword>
<comment type="similarity">
    <text evidence="1">Belongs to the LysR transcriptional regulatory family.</text>
</comment>
<dbReference type="SUPFAM" id="SSF46785">
    <property type="entry name" value="Winged helix' DNA-binding domain"/>
    <property type="match status" value="1"/>
</dbReference>
<evidence type="ECO:0000259" key="5">
    <source>
        <dbReference type="PROSITE" id="PS50931"/>
    </source>
</evidence>
<dbReference type="InterPro" id="IPR000847">
    <property type="entry name" value="LysR_HTH_N"/>
</dbReference>
<dbReference type="Proteomes" id="UP000469430">
    <property type="component" value="Unassembled WGS sequence"/>
</dbReference>
<dbReference type="OrthoDB" id="7216893at2"/>
<dbReference type="Gene3D" id="3.40.190.290">
    <property type="match status" value="1"/>
</dbReference>
<comment type="caution">
    <text evidence="6">The sequence shown here is derived from an EMBL/GenBank/DDBJ whole genome shotgun (WGS) entry which is preliminary data.</text>
</comment>
<dbReference type="Pfam" id="PF00126">
    <property type="entry name" value="HTH_1"/>
    <property type="match status" value="1"/>
</dbReference>
<dbReference type="Pfam" id="PF03466">
    <property type="entry name" value="LysR_substrate"/>
    <property type="match status" value="1"/>
</dbReference>
<dbReference type="InterPro" id="IPR005119">
    <property type="entry name" value="LysR_subst-bd"/>
</dbReference>
<dbReference type="EMBL" id="WTYJ01000002">
    <property type="protein sequence ID" value="MXO99729.1"/>
    <property type="molecule type" value="Genomic_DNA"/>
</dbReference>
<dbReference type="Gene3D" id="1.10.10.10">
    <property type="entry name" value="Winged helix-like DNA-binding domain superfamily/Winged helix DNA-binding domain"/>
    <property type="match status" value="1"/>
</dbReference>
<dbReference type="SUPFAM" id="SSF53850">
    <property type="entry name" value="Periplasmic binding protein-like II"/>
    <property type="match status" value="1"/>
</dbReference>
<evidence type="ECO:0000313" key="6">
    <source>
        <dbReference type="EMBL" id="MXO99729.1"/>
    </source>
</evidence>
<feature type="domain" description="HTH lysR-type" evidence="5">
    <location>
        <begin position="6"/>
        <end position="64"/>
    </location>
</feature>
<dbReference type="GO" id="GO:0003677">
    <property type="term" value="F:DNA binding"/>
    <property type="evidence" value="ECO:0007669"/>
    <property type="project" value="UniProtKB-KW"/>
</dbReference>
<organism evidence="6 7">
    <name type="scientific">Croceibacterium xixiisoli</name>
    <dbReference type="NCBI Taxonomy" id="1476466"/>
    <lineage>
        <taxon>Bacteria</taxon>
        <taxon>Pseudomonadati</taxon>
        <taxon>Pseudomonadota</taxon>
        <taxon>Alphaproteobacteria</taxon>
        <taxon>Sphingomonadales</taxon>
        <taxon>Erythrobacteraceae</taxon>
        <taxon>Croceibacterium</taxon>
    </lineage>
</organism>
<evidence type="ECO:0000256" key="1">
    <source>
        <dbReference type="ARBA" id="ARBA00009437"/>
    </source>
</evidence>
<evidence type="ECO:0000313" key="7">
    <source>
        <dbReference type="Proteomes" id="UP000469430"/>
    </source>
</evidence>
<evidence type="ECO:0000256" key="3">
    <source>
        <dbReference type="ARBA" id="ARBA00023125"/>
    </source>
</evidence>
<dbReference type="InterPro" id="IPR036390">
    <property type="entry name" value="WH_DNA-bd_sf"/>
</dbReference>
<dbReference type="GO" id="GO:0032993">
    <property type="term" value="C:protein-DNA complex"/>
    <property type="evidence" value="ECO:0007669"/>
    <property type="project" value="TreeGrafter"/>
</dbReference>
<keyword evidence="7" id="KW-1185">Reference proteome</keyword>
<dbReference type="GO" id="GO:0003700">
    <property type="term" value="F:DNA-binding transcription factor activity"/>
    <property type="evidence" value="ECO:0007669"/>
    <property type="project" value="InterPro"/>
</dbReference>
<keyword evidence="4" id="KW-0804">Transcription</keyword>
<dbReference type="PROSITE" id="PS50931">
    <property type="entry name" value="HTH_LYSR"/>
    <property type="match status" value="1"/>
</dbReference>
<dbReference type="RefSeq" id="WP_161391423.1">
    <property type="nucleotide sequence ID" value="NZ_JBHSCP010000001.1"/>
</dbReference>
<evidence type="ECO:0000256" key="4">
    <source>
        <dbReference type="ARBA" id="ARBA00023163"/>
    </source>
</evidence>
<reference evidence="6 7" key="1">
    <citation type="submission" date="2019-12" db="EMBL/GenBank/DDBJ databases">
        <title>Genomic-based taxomic classification of the family Erythrobacteraceae.</title>
        <authorList>
            <person name="Xu L."/>
        </authorList>
    </citation>
    <scope>NUCLEOTIDE SEQUENCE [LARGE SCALE GENOMIC DNA]</scope>
    <source>
        <strain evidence="6 7">S36</strain>
    </source>
</reference>
<name>A0A6I4TX16_9SPHN</name>
<protein>
    <submittedName>
        <fullName evidence="6">LysR family transcriptional regulator</fullName>
    </submittedName>
</protein>
<dbReference type="AlphaFoldDB" id="A0A6I4TX16"/>
<dbReference type="PRINTS" id="PR00039">
    <property type="entry name" value="HTHLYSR"/>
</dbReference>
<gene>
    <name evidence="6" type="ORF">GRI97_12080</name>
</gene>
<accession>A0A6I4TX16</accession>
<dbReference type="InterPro" id="IPR036388">
    <property type="entry name" value="WH-like_DNA-bd_sf"/>
</dbReference>
<proteinExistence type="inferred from homology"/>
<sequence length="315" mass="35468">MGNLPFTLRQLDVFASLATVRSFRGCAEQLGISQASVSNQIRTLEDQLGVVLFARHAGRRPALTAEGIAFLDDLRGFNEAAQVLARHRRVSSDRPARLRLRIRVGQGLVDNFIRPRLDHFLADNPDIAMEFDAQPPSQKIGDDLIDRGYDFALLHLRADQPVPPPMRAVALLRGGIFGHRRFAEGRSLPLSREEISALPFLMPNSGSVQEEMVLRSYRKEGIMPRQVVASTQYFDVMATMLERGLGVASFSEVILPPSMREEVIQLYPLEGWHLVWYRKDQGGDDRLDRVQDFLLSALLRDANYPTVKVFDPAYA</sequence>
<dbReference type="PANTHER" id="PTHR30346:SF0">
    <property type="entry name" value="HCA OPERON TRANSCRIPTIONAL ACTIVATOR HCAR"/>
    <property type="match status" value="1"/>
</dbReference>
<evidence type="ECO:0000256" key="2">
    <source>
        <dbReference type="ARBA" id="ARBA00023015"/>
    </source>
</evidence>
<dbReference type="PANTHER" id="PTHR30346">
    <property type="entry name" value="TRANSCRIPTIONAL DUAL REGULATOR HCAR-RELATED"/>
    <property type="match status" value="1"/>
</dbReference>